<name>A0AAD9JQ84_9ANNE</name>
<dbReference type="PROSITE" id="PS50225">
    <property type="entry name" value="SOCS"/>
    <property type="match status" value="1"/>
</dbReference>
<dbReference type="Gene3D" id="1.25.40.20">
    <property type="entry name" value="Ankyrin repeat-containing domain"/>
    <property type="match status" value="2"/>
</dbReference>
<keyword evidence="7" id="KW-1185">Reference proteome</keyword>
<comment type="caution">
    <text evidence="6">The sequence shown here is derived from an EMBL/GenBank/DDBJ whole genome shotgun (WGS) entry which is preliminary data.</text>
</comment>
<dbReference type="Pfam" id="PF00023">
    <property type="entry name" value="Ank"/>
    <property type="match status" value="1"/>
</dbReference>
<dbReference type="GO" id="GO:0004190">
    <property type="term" value="F:aspartic-type endopeptidase activity"/>
    <property type="evidence" value="ECO:0007669"/>
    <property type="project" value="InterPro"/>
</dbReference>
<dbReference type="SUPFAM" id="SSF158235">
    <property type="entry name" value="SOCS box-like"/>
    <property type="match status" value="1"/>
</dbReference>
<feature type="repeat" description="ANK" evidence="3">
    <location>
        <begin position="221"/>
        <end position="253"/>
    </location>
</feature>
<dbReference type="EMBL" id="JAODUP010000193">
    <property type="protein sequence ID" value="KAK2157384.1"/>
    <property type="molecule type" value="Genomic_DNA"/>
</dbReference>
<dbReference type="Proteomes" id="UP001208570">
    <property type="component" value="Unassembled WGS sequence"/>
</dbReference>
<dbReference type="InterPro" id="IPR001496">
    <property type="entry name" value="SOCS_box"/>
</dbReference>
<dbReference type="SMART" id="SM00248">
    <property type="entry name" value="ANK"/>
    <property type="match status" value="10"/>
</dbReference>
<dbReference type="InterPro" id="IPR001995">
    <property type="entry name" value="Peptidase_A2_cat"/>
</dbReference>
<dbReference type="GO" id="GO:0035556">
    <property type="term" value="P:intracellular signal transduction"/>
    <property type="evidence" value="ECO:0007669"/>
    <property type="project" value="InterPro"/>
</dbReference>
<dbReference type="SUPFAM" id="SSF48403">
    <property type="entry name" value="Ankyrin repeat"/>
    <property type="match status" value="1"/>
</dbReference>
<evidence type="ECO:0000256" key="3">
    <source>
        <dbReference type="PROSITE-ProRule" id="PRU00023"/>
    </source>
</evidence>
<evidence type="ECO:0000313" key="7">
    <source>
        <dbReference type="Proteomes" id="UP001208570"/>
    </source>
</evidence>
<reference evidence="6" key="1">
    <citation type="journal article" date="2023" name="Mol. Biol. Evol.">
        <title>Third-Generation Sequencing Reveals the Adaptive Role of the Epigenome in Three Deep-Sea Polychaetes.</title>
        <authorList>
            <person name="Perez M."/>
            <person name="Aroh O."/>
            <person name="Sun Y."/>
            <person name="Lan Y."/>
            <person name="Juniper S.K."/>
            <person name="Young C.R."/>
            <person name="Angers B."/>
            <person name="Qian P.Y."/>
        </authorList>
    </citation>
    <scope>NUCLEOTIDE SEQUENCE</scope>
    <source>
        <strain evidence="6">P08H-3</strain>
    </source>
</reference>
<dbReference type="PROSITE" id="PS50175">
    <property type="entry name" value="ASP_PROT_RETROV"/>
    <property type="match status" value="1"/>
</dbReference>
<evidence type="ECO:0000256" key="1">
    <source>
        <dbReference type="ARBA" id="ARBA00022737"/>
    </source>
</evidence>
<dbReference type="Pfam" id="PF12796">
    <property type="entry name" value="Ank_2"/>
    <property type="match status" value="2"/>
</dbReference>
<dbReference type="AlphaFoldDB" id="A0AAD9JQ84"/>
<dbReference type="SMART" id="SM00969">
    <property type="entry name" value="SOCS_box"/>
    <property type="match status" value="1"/>
</dbReference>
<dbReference type="PROSITE" id="PS50088">
    <property type="entry name" value="ANK_REPEAT"/>
    <property type="match status" value="4"/>
</dbReference>
<protein>
    <submittedName>
        <fullName evidence="6">Uncharacterized protein</fullName>
    </submittedName>
</protein>
<feature type="repeat" description="ANK" evidence="3">
    <location>
        <begin position="152"/>
        <end position="184"/>
    </location>
</feature>
<dbReference type="PRINTS" id="PR01415">
    <property type="entry name" value="ANKYRIN"/>
</dbReference>
<dbReference type="PROSITE" id="PS50297">
    <property type="entry name" value="ANK_REP_REGION"/>
    <property type="match status" value="2"/>
</dbReference>
<feature type="domain" description="SOCS box" evidence="5">
    <location>
        <begin position="421"/>
        <end position="469"/>
    </location>
</feature>
<proteinExistence type="predicted"/>
<feature type="domain" description="Peptidase A2" evidence="4">
    <location>
        <begin position="136"/>
        <end position="149"/>
    </location>
</feature>
<keyword evidence="2 3" id="KW-0040">ANK repeat</keyword>
<dbReference type="PANTHER" id="PTHR24198:SF165">
    <property type="entry name" value="ANKYRIN REPEAT-CONTAINING PROTEIN-RELATED"/>
    <property type="match status" value="1"/>
</dbReference>
<organism evidence="6 7">
    <name type="scientific">Paralvinella palmiformis</name>
    <dbReference type="NCBI Taxonomy" id="53620"/>
    <lineage>
        <taxon>Eukaryota</taxon>
        <taxon>Metazoa</taxon>
        <taxon>Spiralia</taxon>
        <taxon>Lophotrochozoa</taxon>
        <taxon>Annelida</taxon>
        <taxon>Polychaeta</taxon>
        <taxon>Sedentaria</taxon>
        <taxon>Canalipalpata</taxon>
        <taxon>Terebellida</taxon>
        <taxon>Terebelliformia</taxon>
        <taxon>Alvinellidae</taxon>
        <taxon>Paralvinella</taxon>
    </lineage>
</organism>
<evidence type="ECO:0000256" key="2">
    <source>
        <dbReference type="ARBA" id="ARBA00023043"/>
    </source>
</evidence>
<dbReference type="CDD" id="cd03716">
    <property type="entry name" value="SOCS_ASB_like"/>
    <property type="match status" value="1"/>
</dbReference>
<dbReference type="InterPro" id="IPR002110">
    <property type="entry name" value="Ankyrin_rpt"/>
</dbReference>
<dbReference type="InterPro" id="IPR036036">
    <property type="entry name" value="SOCS_box-like_dom_sf"/>
</dbReference>
<dbReference type="GO" id="GO:0006508">
    <property type="term" value="P:proteolysis"/>
    <property type="evidence" value="ECO:0007669"/>
    <property type="project" value="InterPro"/>
</dbReference>
<evidence type="ECO:0000259" key="4">
    <source>
        <dbReference type="PROSITE" id="PS50175"/>
    </source>
</evidence>
<gene>
    <name evidence="6" type="ORF">LSH36_193g13069</name>
</gene>
<feature type="repeat" description="ANK" evidence="3">
    <location>
        <begin position="86"/>
        <end position="118"/>
    </location>
</feature>
<dbReference type="Pfam" id="PF07525">
    <property type="entry name" value="SOCS_box"/>
    <property type="match status" value="1"/>
</dbReference>
<evidence type="ECO:0000313" key="6">
    <source>
        <dbReference type="EMBL" id="KAK2157384.1"/>
    </source>
</evidence>
<accession>A0AAD9JQ84</accession>
<sequence>MPGVAQRYWTASTLQGRRWLMEKRLEAVEQNDLAQLKQLLAAQSSPKPRELTSALEIAVMKRSDDYAECVQLLLHYGANPDGHNGSGTPFLHLAADANCHHILKLLIKYKCDVDIRREDRSSALHRAAWHGHVACLSTLLDAGADVSVLDAVGRTPLLVAAQRNQTTIIKILLATKHCLDLCDNYNRSILYWLVFHENLVLIGEVLLRGCHRILNQHADTDGMMPLILAAHSGNVDILRALLEAGASPDLKDFSGVTAVNVAARHERLTCLCQLVSIGCDVNVCDPEGRTPLMMMLNHSDVTELLLDAGADPNMTADHPVTCLWLATEHKFIISVKLLLQYNARVDVPSGMDGNKLPLQTAMYEGSLPLVKMLLITSVAMGTDLRWLQDYLRNDNLRSQSALDPNVAIAVRWVHDVFDMFYRPQDPPTLKCSCRTLLRRRLGSRALRSRIDTLQLPPALRDYLKLLELDQFIADMA</sequence>
<feature type="repeat" description="ANK" evidence="3">
    <location>
        <begin position="119"/>
        <end position="151"/>
    </location>
</feature>
<dbReference type="PANTHER" id="PTHR24198">
    <property type="entry name" value="ANKYRIN REPEAT AND PROTEIN KINASE DOMAIN-CONTAINING PROTEIN"/>
    <property type="match status" value="1"/>
</dbReference>
<keyword evidence="1" id="KW-0677">Repeat</keyword>
<dbReference type="InterPro" id="IPR036770">
    <property type="entry name" value="Ankyrin_rpt-contain_sf"/>
</dbReference>
<evidence type="ECO:0000259" key="5">
    <source>
        <dbReference type="PROSITE" id="PS50225"/>
    </source>
</evidence>